<dbReference type="EMBL" id="CP058909">
    <property type="protein sequence ID" value="QLH82067.1"/>
    <property type="molecule type" value="Genomic_DNA"/>
</dbReference>
<feature type="transmembrane region" description="Helical" evidence="1">
    <location>
        <begin position="175"/>
        <end position="195"/>
    </location>
</feature>
<dbReference type="GeneID" id="56083080"/>
<dbReference type="AlphaFoldDB" id="A0A7D5SV90"/>
<evidence type="ECO:0000313" key="2">
    <source>
        <dbReference type="EMBL" id="QLH82067.1"/>
    </source>
</evidence>
<keyword evidence="1" id="KW-0812">Transmembrane</keyword>
<gene>
    <name evidence="2" type="ORF">HZS54_10785</name>
</gene>
<dbReference type="OrthoDB" id="387632at2157"/>
<name>A0A7D5SV90_9EURY</name>
<keyword evidence="3" id="KW-1185">Reference proteome</keyword>
<keyword evidence="1" id="KW-1133">Transmembrane helix</keyword>
<dbReference type="KEGG" id="hpel:HZS54_10785"/>
<feature type="transmembrane region" description="Helical" evidence="1">
    <location>
        <begin position="67"/>
        <end position="91"/>
    </location>
</feature>
<dbReference type="Proteomes" id="UP000509346">
    <property type="component" value="Chromosome"/>
</dbReference>
<feature type="transmembrane region" description="Helical" evidence="1">
    <location>
        <begin position="215"/>
        <end position="232"/>
    </location>
</feature>
<feature type="transmembrane region" description="Helical" evidence="1">
    <location>
        <begin position="280"/>
        <end position="300"/>
    </location>
</feature>
<sequence>MTTSRIGTRDLLSRFISTVERRAPESAPWSASLGALFLGGAMVYHVSVNGDPYVNATNTLVRYTGSVALSPLQTAILLLAGTGLLAFAGWTRITDRSLLLLIGTAVGEFVSIGYLLLLAIHTPAQTAYPLVHSYRATILGLVLFGIALISAHSPGTWREPRGLQRILTGAEPRRLFQWSVAGSILLVMAAGGVVFDLLPYWAYTAFEAFEVFGEHPVPATVVMLGWFGLAALPGYRQDGLLASWMLIAGPVGGAAITLNATDQSIIFQWEMLDSTVSTSWVFTTNVLGVAVIVGTVGYAIGVTTQQIRTRA</sequence>
<organism evidence="2 3">
    <name type="scientific">Halosimplex pelagicum</name>
    <dbReference type="NCBI Taxonomy" id="869886"/>
    <lineage>
        <taxon>Archaea</taxon>
        <taxon>Methanobacteriati</taxon>
        <taxon>Methanobacteriota</taxon>
        <taxon>Stenosarchaea group</taxon>
        <taxon>Halobacteria</taxon>
        <taxon>Halobacteriales</taxon>
        <taxon>Haloarculaceae</taxon>
        <taxon>Halosimplex</taxon>
    </lineage>
</organism>
<dbReference type="RefSeq" id="WP_179922535.1">
    <property type="nucleotide sequence ID" value="NZ_CP058909.1"/>
</dbReference>
<evidence type="ECO:0000313" key="3">
    <source>
        <dbReference type="Proteomes" id="UP000509346"/>
    </source>
</evidence>
<reference evidence="2 3" key="1">
    <citation type="submission" date="2020-07" db="EMBL/GenBank/DDBJ databases">
        <title>Halosimplex litoreum sp. nov. and Halosimplex rubrum sp. nov., isolated from different salt environments.</title>
        <authorList>
            <person name="Cui H."/>
        </authorList>
    </citation>
    <scope>NUCLEOTIDE SEQUENCE [LARGE SCALE GENOMIC DNA]</scope>
    <source>
        <strain evidence="2 3">R2</strain>
    </source>
</reference>
<proteinExistence type="predicted"/>
<feature type="transmembrane region" description="Helical" evidence="1">
    <location>
        <begin position="98"/>
        <end position="120"/>
    </location>
</feature>
<feature type="transmembrane region" description="Helical" evidence="1">
    <location>
        <begin position="132"/>
        <end position="154"/>
    </location>
</feature>
<accession>A0A7D5SV90</accession>
<evidence type="ECO:0000256" key="1">
    <source>
        <dbReference type="SAM" id="Phobius"/>
    </source>
</evidence>
<feature type="transmembrane region" description="Helical" evidence="1">
    <location>
        <begin position="239"/>
        <end position="260"/>
    </location>
</feature>
<feature type="transmembrane region" description="Helical" evidence="1">
    <location>
        <begin position="27"/>
        <end position="47"/>
    </location>
</feature>
<keyword evidence="1" id="KW-0472">Membrane</keyword>
<protein>
    <submittedName>
        <fullName evidence="2">Uncharacterized protein</fullName>
    </submittedName>
</protein>